<gene>
    <name evidence="2" type="ORF">EGH24_09195</name>
</gene>
<dbReference type="EMBL" id="RKLU01000003">
    <property type="protein sequence ID" value="TQQ81289.1"/>
    <property type="molecule type" value="Genomic_DNA"/>
</dbReference>
<proteinExistence type="predicted"/>
<protein>
    <recommendedName>
        <fullName evidence="4">L-alanine-DL-glutamate epimerase</fullName>
    </recommendedName>
</protein>
<name>A0A8J8P929_9EURY</name>
<organism evidence="2 3">
    <name type="scientific">Halonotius terrestris</name>
    <dbReference type="NCBI Taxonomy" id="2487750"/>
    <lineage>
        <taxon>Archaea</taxon>
        <taxon>Methanobacteriati</taxon>
        <taxon>Methanobacteriota</taxon>
        <taxon>Stenosarchaea group</taxon>
        <taxon>Halobacteria</taxon>
        <taxon>Halobacteriales</taxon>
        <taxon>Haloferacaceae</taxon>
        <taxon>Halonotius</taxon>
    </lineage>
</organism>
<keyword evidence="3" id="KW-1185">Reference proteome</keyword>
<dbReference type="InterPro" id="IPR036849">
    <property type="entry name" value="Enolase-like_C_sf"/>
</dbReference>
<accession>A0A8J8P929</accession>
<evidence type="ECO:0000313" key="2">
    <source>
        <dbReference type="EMBL" id="TQQ81289.1"/>
    </source>
</evidence>
<dbReference type="Proteomes" id="UP000705823">
    <property type="component" value="Unassembled WGS sequence"/>
</dbReference>
<dbReference type="OrthoDB" id="155947at2157"/>
<evidence type="ECO:0000313" key="3">
    <source>
        <dbReference type="Proteomes" id="UP000705823"/>
    </source>
</evidence>
<comment type="caution">
    <text evidence="2">The sequence shown here is derived from an EMBL/GenBank/DDBJ whole genome shotgun (WGS) entry which is preliminary data.</text>
</comment>
<dbReference type="Gene3D" id="3.20.20.120">
    <property type="entry name" value="Enolase-like C-terminal domain"/>
    <property type="match status" value="1"/>
</dbReference>
<dbReference type="RefSeq" id="WP_142979850.1">
    <property type="nucleotide sequence ID" value="NZ_RKLU01000003.1"/>
</dbReference>
<dbReference type="SUPFAM" id="SSF51604">
    <property type="entry name" value="Enolase C-terminal domain-like"/>
    <property type="match status" value="1"/>
</dbReference>
<evidence type="ECO:0000256" key="1">
    <source>
        <dbReference type="SAM" id="MobiDB-lite"/>
    </source>
</evidence>
<evidence type="ECO:0008006" key="4">
    <source>
        <dbReference type="Google" id="ProtNLM"/>
    </source>
</evidence>
<dbReference type="AlphaFoldDB" id="A0A8J8P929"/>
<dbReference type="Gene3D" id="3.30.390.10">
    <property type="entry name" value="Enolase-like, N-terminal domain"/>
    <property type="match status" value="1"/>
</dbReference>
<sequence>MQADQLAALPVPVETVTTERHERDTSSGFTRVTTEFVLSGDGETGRGEDVTYEAAAHDELAAEGLPDLTGEYTFAEFSATVEEASLFPTPPERPVSRNYRQWGLEAAALDLGLRVADTDFASLVGHTYEPVRFVASTRLGDPPTTDRLDALRRRVPDIEFKLDPTPGWGERLIKTLGETRGIRVLDLKGHYEGTDVDVPADRALYERILNAFPNSIIEDPALTEETRPLFEADHVRNRVSWDEPIESLADVKTLPWEPSWLNIKPSRFGSLQSVLETLAYCGEQGIRCYGGGQFELSVGRGQIQALASLFYPENPNDVAPGAYNDPEPGETLPASPLDPPSEPTGFRWE</sequence>
<feature type="region of interest" description="Disordered" evidence="1">
    <location>
        <begin position="316"/>
        <end position="349"/>
    </location>
</feature>
<dbReference type="InterPro" id="IPR029017">
    <property type="entry name" value="Enolase-like_N"/>
</dbReference>
<reference evidence="2" key="1">
    <citation type="submission" date="2019-02" db="EMBL/GenBank/DDBJ databases">
        <title>Halonotius sp. a new haloarchaeum isolated from saline soil.</title>
        <authorList>
            <person name="Duran-Viseras A."/>
            <person name="Sanchez-Porro C."/>
            <person name="Ventosa A."/>
        </authorList>
    </citation>
    <scope>NUCLEOTIDE SEQUENCE</scope>
    <source>
        <strain evidence="2">F15B</strain>
    </source>
</reference>